<reference evidence="2 3" key="1">
    <citation type="submission" date="2006-10" db="EMBL/GenBank/DDBJ databases">
        <title>Complete sequence of Syntrophobacter fumaroxidans MPOB.</title>
        <authorList>
            <consortium name="US DOE Joint Genome Institute"/>
            <person name="Copeland A."/>
            <person name="Lucas S."/>
            <person name="Lapidus A."/>
            <person name="Barry K."/>
            <person name="Detter J.C."/>
            <person name="Glavina del Rio T."/>
            <person name="Hammon N."/>
            <person name="Israni S."/>
            <person name="Pitluck S."/>
            <person name="Goltsman E.G."/>
            <person name="Martinez M."/>
            <person name="Schmutz J."/>
            <person name="Larimer F."/>
            <person name="Land M."/>
            <person name="Hauser L."/>
            <person name="Kyrpides N."/>
            <person name="Kim E."/>
            <person name="Boone D.R."/>
            <person name="Brockman F."/>
            <person name="Culley D."/>
            <person name="Ferry J."/>
            <person name="Gunsalus R."/>
            <person name="McInerney M.J."/>
            <person name="Morrison M."/>
            <person name="Plugge C."/>
            <person name="Rohlin L."/>
            <person name="Scholten J."/>
            <person name="Sieber J."/>
            <person name="Stams A.J.M."/>
            <person name="Worm P."/>
            <person name="Henstra A.M."/>
            <person name="Richardson P."/>
        </authorList>
    </citation>
    <scope>NUCLEOTIDE SEQUENCE [LARGE SCALE GENOMIC DNA]</scope>
    <source>
        <strain evidence="3">DSM 10017 / MPOB</strain>
    </source>
</reference>
<dbReference type="HOGENOM" id="CLU_1041802_0_0_7"/>
<dbReference type="AlphaFoldDB" id="A0LIG8"/>
<name>A0LIG8_SYNFM</name>
<protein>
    <submittedName>
        <fullName evidence="2">Uncharacterized protein</fullName>
    </submittedName>
</protein>
<evidence type="ECO:0000313" key="2">
    <source>
        <dbReference type="EMBL" id="ABK17220.1"/>
    </source>
</evidence>
<organism evidence="2 3">
    <name type="scientific">Syntrophobacter fumaroxidans (strain DSM 10017 / MPOB)</name>
    <dbReference type="NCBI Taxonomy" id="335543"/>
    <lineage>
        <taxon>Bacteria</taxon>
        <taxon>Pseudomonadati</taxon>
        <taxon>Thermodesulfobacteriota</taxon>
        <taxon>Syntrophobacteria</taxon>
        <taxon>Syntrophobacterales</taxon>
        <taxon>Syntrophobacteraceae</taxon>
        <taxon>Syntrophobacter</taxon>
    </lineage>
</organism>
<dbReference type="Proteomes" id="UP000001784">
    <property type="component" value="Chromosome"/>
</dbReference>
<accession>A0LIG8</accession>
<keyword evidence="3" id="KW-1185">Reference proteome</keyword>
<evidence type="ECO:0000313" key="3">
    <source>
        <dbReference type="Proteomes" id="UP000001784"/>
    </source>
</evidence>
<evidence type="ECO:0000256" key="1">
    <source>
        <dbReference type="SAM" id="MobiDB-lite"/>
    </source>
</evidence>
<dbReference type="EMBL" id="CP000478">
    <property type="protein sequence ID" value="ABK17220.1"/>
    <property type="molecule type" value="Genomic_DNA"/>
</dbReference>
<gene>
    <name evidence="2" type="ordered locus">Sfum_1532</name>
</gene>
<dbReference type="KEGG" id="sfu:Sfum_1532"/>
<feature type="region of interest" description="Disordered" evidence="1">
    <location>
        <begin position="1"/>
        <end position="44"/>
    </location>
</feature>
<proteinExistence type="predicted"/>
<dbReference type="InParanoid" id="A0LIG8"/>
<feature type="compositionally biased region" description="Basic and acidic residues" evidence="1">
    <location>
        <begin position="1"/>
        <end position="10"/>
    </location>
</feature>
<sequence>MRPRFDHVSDRPGGAPFRSASPGNGVLPKNGWTVGFSRKSEPVRPCRAEVMTEKERSRCSIDKEDPSYTAVLKTMGRMSTPRRTEGPDHASNVTIIKTLSTGKNADSPRAGCVSTIRVIRHVPRQFRAEPCRMGRPRVSHVPSRNASRRSTIPNRRRPRALEAGHWETNNLSAEGFASDGRFDAVSRRPATSRAPATLGIQEEAQAPGFRQVEVRGGLFRVLPGGRAGGPCIGRSCVAARHSLSYPLEFPRFHRILQSFSTHPKNSQ</sequence>
<dbReference type="STRING" id="335543.Sfum_1532"/>